<reference evidence="3" key="1">
    <citation type="submission" date="2021-01" db="EMBL/GenBank/DDBJ databases">
        <title>Adiantum capillus-veneris genome.</title>
        <authorList>
            <person name="Fang Y."/>
            <person name="Liao Q."/>
        </authorList>
    </citation>
    <scope>NUCLEOTIDE SEQUENCE</scope>
    <source>
        <strain evidence="3">H3</strain>
        <tissue evidence="3">Leaf</tissue>
    </source>
</reference>
<dbReference type="InterPro" id="IPR001763">
    <property type="entry name" value="Rhodanese-like_dom"/>
</dbReference>
<dbReference type="SUPFAM" id="SSF52821">
    <property type="entry name" value="Rhodanese/Cell cycle control phosphatase"/>
    <property type="match status" value="1"/>
</dbReference>
<dbReference type="Gene3D" id="3.40.250.10">
    <property type="entry name" value="Rhodanese-like domain"/>
    <property type="match status" value="1"/>
</dbReference>
<accession>A0A9D4U8C7</accession>
<dbReference type="AlphaFoldDB" id="A0A9D4U8C7"/>
<dbReference type="GO" id="GO:0009704">
    <property type="term" value="P:de-etiolation"/>
    <property type="evidence" value="ECO:0007669"/>
    <property type="project" value="InterPro"/>
</dbReference>
<feature type="region of interest" description="Disordered" evidence="1">
    <location>
        <begin position="182"/>
        <end position="204"/>
    </location>
</feature>
<name>A0A9D4U8C7_ADICA</name>
<feature type="region of interest" description="Disordered" evidence="1">
    <location>
        <begin position="222"/>
        <end position="242"/>
    </location>
</feature>
<sequence>MALQPPVVARQTGTAGLSRYPLQGCRCGLARTSAPFCIHLEKFHLVSKSQPSYNVYGPGKSVHFPRVVLTHSTQTSFATLEEVEIAGWSDVLRKSSPTEVEQNEQPLPIVEAVPNPQNTSSTLEPLKDASSMSGTLNKPLLVTTVESGTGDASFSDASQSQPPITSPDITIPSAEEAMNAAAIATGAASESSQEATTSATDALSSDQFKSAKEAYEALLSGAGDATEQGSSSDALSRTSQTLADEFSETKSAIVKGLTELQESIQDSVDSTKLSLKSTYDNINGSIVSAFKGGILPDKNPNTELVPKVAKVVNSQEYFTQLLTSPFQMGTPVNNALKQIVTAVENITGRAVTGVGELVANGYSSTKEVLPVNVQVHLSSLEQKISEVSGPLQSVLQQGYNIILDAERAVGINPENPIIPIILVIGGGFSLGLLYGQLRFGGYSGDLSPASALDVLKKEGSVVLVDIRPEDLRESEGIPDLRRQARFKAASVAQFKVQNALQKMLKNTVDAEAAITASAIKNLKNVQRNTTIILLDSDGSQSKSIARALKKAGIQISYRIDGGFKAWEANGLRVKQVGPETPLTIIKEETEAILDEVKPTPFGIGAASLGVFAGLYALIEWEKTFQFLGIVCICQVLYMRLNSYESADDAKNDLKLLLRPFALATQGIVWAAGAMEPSKLQLATSPSTSAVQNRVLQAAAKHGPLPSEADQEQQEVGDESQAPDADADAPEVMLEIRAAREKGKIVFYRDGRVVILERRST</sequence>
<evidence type="ECO:0000256" key="1">
    <source>
        <dbReference type="SAM" id="MobiDB-lite"/>
    </source>
</evidence>
<dbReference type="EMBL" id="JABFUD020000021">
    <property type="protein sequence ID" value="KAI5063379.1"/>
    <property type="molecule type" value="Genomic_DNA"/>
</dbReference>
<protein>
    <recommendedName>
        <fullName evidence="2">Rhodanese domain-containing protein</fullName>
    </recommendedName>
</protein>
<evidence type="ECO:0000259" key="2">
    <source>
        <dbReference type="PROSITE" id="PS50206"/>
    </source>
</evidence>
<dbReference type="Pfam" id="PF00581">
    <property type="entry name" value="Rhodanese"/>
    <property type="match status" value="1"/>
</dbReference>
<feature type="compositionally biased region" description="Polar residues" evidence="1">
    <location>
        <begin position="227"/>
        <end position="242"/>
    </location>
</feature>
<comment type="caution">
    <text evidence="3">The sequence shown here is derived from an EMBL/GenBank/DDBJ whole genome shotgun (WGS) entry which is preliminary data.</text>
</comment>
<dbReference type="InterPro" id="IPR044690">
    <property type="entry name" value="CAS_plant"/>
</dbReference>
<dbReference type="InterPro" id="IPR036873">
    <property type="entry name" value="Rhodanese-like_dom_sf"/>
</dbReference>
<dbReference type="PANTHER" id="PTHR34209">
    <property type="entry name" value="RHODANESE/CELL CYCLE CONTROL PHOSPHATASE SUPERFAMILY PROTEIN"/>
    <property type="match status" value="1"/>
</dbReference>
<dbReference type="PROSITE" id="PS50206">
    <property type="entry name" value="RHODANESE_3"/>
    <property type="match status" value="1"/>
</dbReference>
<feature type="compositionally biased region" description="Low complexity" evidence="1">
    <location>
        <begin position="182"/>
        <end position="202"/>
    </location>
</feature>
<proteinExistence type="predicted"/>
<feature type="compositionally biased region" description="Polar residues" evidence="1">
    <location>
        <begin position="147"/>
        <end position="161"/>
    </location>
</feature>
<dbReference type="PANTHER" id="PTHR34209:SF3">
    <property type="entry name" value="RHODANESE_CELL CYCLE CONTROL PHOSPHATASE SUPERFAMILY PROTEIN"/>
    <property type="match status" value="1"/>
</dbReference>
<dbReference type="OrthoDB" id="551300at2759"/>
<feature type="compositionally biased region" description="Acidic residues" evidence="1">
    <location>
        <begin position="708"/>
        <end position="717"/>
    </location>
</feature>
<dbReference type="SMART" id="SM00450">
    <property type="entry name" value="RHOD"/>
    <property type="match status" value="1"/>
</dbReference>
<feature type="region of interest" description="Disordered" evidence="1">
    <location>
        <begin position="111"/>
        <end position="134"/>
    </location>
</feature>
<keyword evidence="4" id="KW-1185">Reference proteome</keyword>
<feature type="domain" description="Rhodanese" evidence="2">
    <location>
        <begin position="457"/>
        <end position="575"/>
    </location>
</feature>
<evidence type="ECO:0000313" key="4">
    <source>
        <dbReference type="Proteomes" id="UP000886520"/>
    </source>
</evidence>
<organism evidence="3 4">
    <name type="scientific">Adiantum capillus-veneris</name>
    <name type="common">Maidenhair fern</name>
    <dbReference type="NCBI Taxonomy" id="13818"/>
    <lineage>
        <taxon>Eukaryota</taxon>
        <taxon>Viridiplantae</taxon>
        <taxon>Streptophyta</taxon>
        <taxon>Embryophyta</taxon>
        <taxon>Tracheophyta</taxon>
        <taxon>Polypodiopsida</taxon>
        <taxon>Polypodiidae</taxon>
        <taxon>Polypodiales</taxon>
        <taxon>Pteridineae</taxon>
        <taxon>Pteridaceae</taxon>
        <taxon>Vittarioideae</taxon>
        <taxon>Adiantum</taxon>
    </lineage>
</organism>
<feature type="region of interest" description="Disordered" evidence="1">
    <location>
        <begin position="701"/>
        <end position="731"/>
    </location>
</feature>
<dbReference type="Proteomes" id="UP000886520">
    <property type="component" value="Chromosome 21"/>
</dbReference>
<feature type="region of interest" description="Disordered" evidence="1">
    <location>
        <begin position="147"/>
        <end position="170"/>
    </location>
</feature>
<gene>
    <name evidence="3" type="ORF">GOP47_0021926</name>
</gene>
<dbReference type="GO" id="GO:0090333">
    <property type="term" value="P:regulation of stomatal closure"/>
    <property type="evidence" value="ECO:0007669"/>
    <property type="project" value="InterPro"/>
</dbReference>
<dbReference type="GO" id="GO:0071277">
    <property type="term" value="P:cellular response to calcium ion"/>
    <property type="evidence" value="ECO:0007669"/>
    <property type="project" value="InterPro"/>
</dbReference>
<evidence type="ECO:0000313" key="3">
    <source>
        <dbReference type="EMBL" id="KAI5063379.1"/>
    </source>
</evidence>